<keyword evidence="2" id="KW-0813">Transport</keyword>
<dbReference type="AlphaFoldDB" id="N0E5K2"/>
<feature type="signal peptide" evidence="4">
    <location>
        <begin position="1"/>
        <end position="23"/>
    </location>
</feature>
<dbReference type="Proteomes" id="UP000013167">
    <property type="component" value="Unassembled WGS sequence"/>
</dbReference>
<comment type="caution">
    <text evidence="5">The sequence shown here is derived from an EMBL/GenBank/DDBJ whole genome shotgun (WGS) entry which is preliminary data.</text>
</comment>
<evidence type="ECO:0000256" key="2">
    <source>
        <dbReference type="ARBA" id="ARBA00022448"/>
    </source>
</evidence>
<reference evidence="5 6" key="1">
    <citation type="journal article" date="2013" name="ISME J.">
        <title>A metabolic model for members of the genus Tetrasphaera involved in enhanced biological phosphorus removal.</title>
        <authorList>
            <person name="Kristiansen R."/>
            <person name="Nguyen H.T.T."/>
            <person name="Saunders A.M."/>
            <person name="Nielsen J.L."/>
            <person name="Wimmer R."/>
            <person name="Le V.Q."/>
            <person name="McIlroy S.J."/>
            <person name="Petrovski S."/>
            <person name="Seviour R.J."/>
            <person name="Calteau A."/>
            <person name="Nielsen K.L."/>
            <person name="Nielsen P.H."/>
        </authorList>
    </citation>
    <scope>NUCLEOTIDE SEQUENCE [LARGE SCALE GENOMIC DNA]</scope>
    <source>
        <strain evidence="5 6">Lp2</strain>
    </source>
</reference>
<evidence type="ECO:0000256" key="1">
    <source>
        <dbReference type="ARBA" id="ARBA00011028"/>
    </source>
</evidence>
<dbReference type="InterPro" id="IPR050492">
    <property type="entry name" value="Bact_metal-bind_prot9"/>
</dbReference>
<dbReference type="STRING" id="1193181.BN10_900036"/>
<dbReference type="Pfam" id="PF01297">
    <property type="entry name" value="ZnuA"/>
    <property type="match status" value="1"/>
</dbReference>
<dbReference type="GO" id="GO:0046872">
    <property type="term" value="F:metal ion binding"/>
    <property type="evidence" value="ECO:0007669"/>
    <property type="project" value="InterPro"/>
</dbReference>
<dbReference type="EMBL" id="CAIZ01000164">
    <property type="protein sequence ID" value="CCH71350.1"/>
    <property type="molecule type" value="Genomic_DNA"/>
</dbReference>
<protein>
    <submittedName>
        <fullName evidence="5">Putative ABC-transporter metal-binding lipoprotein</fullName>
    </submittedName>
</protein>
<dbReference type="PANTHER" id="PTHR42953">
    <property type="entry name" value="HIGH-AFFINITY ZINC UPTAKE SYSTEM PROTEIN ZNUA-RELATED"/>
    <property type="match status" value="1"/>
</dbReference>
<proteinExistence type="inferred from homology"/>
<keyword evidence="3 4" id="KW-0732">Signal</keyword>
<accession>N0E5K2</accession>
<organism evidence="5 6">
    <name type="scientific">Phycicoccus elongatus Lp2</name>
    <dbReference type="NCBI Taxonomy" id="1193181"/>
    <lineage>
        <taxon>Bacteria</taxon>
        <taxon>Bacillati</taxon>
        <taxon>Actinomycetota</taxon>
        <taxon>Actinomycetes</taxon>
        <taxon>Micrococcales</taxon>
        <taxon>Intrasporangiaceae</taxon>
        <taxon>Phycicoccus</taxon>
    </lineage>
</organism>
<dbReference type="PANTHER" id="PTHR42953:SF3">
    <property type="entry name" value="HIGH-AFFINITY ZINC UPTAKE SYSTEM PROTEIN ZNUA"/>
    <property type="match status" value="1"/>
</dbReference>
<gene>
    <name evidence="5" type="ORF">BN10_900036</name>
</gene>
<dbReference type="GO" id="GO:0030001">
    <property type="term" value="P:metal ion transport"/>
    <property type="evidence" value="ECO:0007669"/>
    <property type="project" value="InterPro"/>
</dbReference>
<dbReference type="PROSITE" id="PS51257">
    <property type="entry name" value="PROKAR_LIPOPROTEIN"/>
    <property type="match status" value="1"/>
</dbReference>
<evidence type="ECO:0000313" key="6">
    <source>
        <dbReference type="Proteomes" id="UP000013167"/>
    </source>
</evidence>
<feature type="chain" id="PRO_5039112504" evidence="4">
    <location>
        <begin position="24"/>
        <end position="315"/>
    </location>
</feature>
<comment type="similarity">
    <text evidence="1">Belongs to the bacterial solute-binding protein 9 family.</text>
</comment>
<dbReference type="Gene3D" id="3.40.50.1980">
    <property type="entry name" value="Nitrogenase molybdenum iron protein domain"/>
    <property type="match status" value="2"/>
</dbReference>
<dbReference type="SUPFAM" id="SSF53807">
    <property type="entry name" value="Helical backbone' metal receptor"/>
    <property type="match status" value="1"/>
</dbReference>
<evidence type="ECO:0000313" key="5">
    <source>
        <dbReference type="EMBL" id="CCH71350.1"/>
    </source>
</evidence>
<name>N0E5K2_9MICO</name>
<dbReference type="InterPro" id="IPR006127">
    <property type="entry name" value="ZnuA-like"/>
</dbReference>
<evidence type="ECO:0000256" key="4">
    <source>
        <dbReference type="SAM" id="SignalP"/>
    </source>
</evidence>
<keyword evidence="5" id="KW-0449">Lipoprotein</keyword>
<evidence type="ECO:0000256" key="3">
    <source>
        <dbReference type="ARBA" id="ARBA00022729"/>
    </source>
</evidence>
<sequence length="315" mass="33298">MIVMLRRVLPALVMGTLALTGCAAPTRSADSRVHVVAAFYPLAYAAQQVGGDRVTVETLTKPGGEPHDLELLPRQILDIQDAALVVHLSHFQPAVDAALAAHAAERSLDVAEAADLLTLTEEHDHGAGHGDAHEAGDGHDHGAVDPHFWLDPTRLAAVAEAIADRLAQADPAGATAYRANAAAFTAQLTTLDAEVETGLATCTNRDLVTGHSAFGYFAERYGFTQEPISGLSPDLEPRASDLAHVVEFVREHDVRTIYAETIASPLITQTLARETGARIAVLDTVEGISDESAAADYPGVMRANLATLRLGQDCP</sequence>
<keyword evidence="6" id="KW-1185">Reference proteome</keyword>
<dbReference type="HOGENOM" id="CLU_016838_1_0_11"/>
<dbReference type="eggNOG" id="COG0803">
    <property type="taxonomic scope" value="Bacteria"/>
</dbReference>